<proteinExistence type="inferred from homology"/>
<name>A0A0D6P7P5_9PROT</name>
<feature type="transmembrane region" description="Helical" evidence="9">
    <location>
        <begin position="97"/>
        <end position="118"/>
    </location>
</feature>
<keyword evidence="5 9" id="KW-0812">Transmembrane</keyword>
<dbReference type="RefSeq" id="WP_048860802.1">
    <property type="nucleotide sequence ID" value="NZ_BANB01000185.1"/>
</dbReference>
<reference evidence="11 12" key="1">
    <citation type="submission" date="2012-11" db="EMBL/GenBank/DDBJ databases">
        <title>Whole genome sequence of Acidisphaera rubrifaciens HS-AP3.</title>
        <authorList>
            <person name="Azuma Y."/>
            <person name="Higashiura N."/>
            <person name="Hirakawa H."/>
            <person name="Matsushita K."/>
        </authorList>
    </citation>
    <scope>NUCLEOTIDE SEQUENCE [LARGE SCALE GENOMIC DNA]</scope>
    <source>
        <strain evidence="11 12">HS-AP3</strain>
    </source>
</reference>
<feature type="transmembrane region" description="Helical" evidence="9">
    <location>
        <begin position="208"/>
        <end position="228"/>
    </location>
</feature>
<evidence type="ECO:0000256" key="6">
    <source>
        <dbReference type="ARBA" id="ARBA00022989"/>
    </source>
</evidence>
<feature type="transmembrane region" description="Helical" evidence="9">
    <location>
        <begin position="274"/>
        <end position="291"/>
    </location>
</feature>
<dbReference type="EMBL" id="BANB01000185">
    <property type="protein sequence ID" value="GAN76889.1"/>
    <property type="molecule type" value="Genomic_DNA"/>
</dbReference>
<keyword evidence="7 9" id="KW-0472">Membrane</keyword>
<feature type="region of interest" description="Disordered" evidence="8">
    <location>
        <begin position="400"/>
        <end position="429"/>
    </location>
</feature>
<protein>
    <submittedName>
        <fullName evidence="11">Major facilitator superfamily transporter</fullName>
    </submittedName>
</protein>
<feature type="transmembrane region" description="Helical" evidence="9">
    <location>
        <begin position="160"/>
        <end position="180"/>
    </location>
</feature>
<evidence type="ECO:0000259" key="10">
    <source>
        <dbReference type="PROSITE" id="PS50850"/>
    </source>
</evidence>
<comment type="similarity">
    <text evidence="2">Belongs to the major facilitator superfamily.</text>
</comment>
<dbReference type="GO" id="GO:0005886">
    <property type="term" value="C:plasma membrane"/>
    <property type="evidence" value="ECO:0007669"/>
    <property type="project" value="UniProtKB-SubCell"/>
</dbReference>
<keyword evidence="3" id="KW-0813">Transport</keyword>
<feature type="domain" description="Major facilitator superfamily (MFS) profile" evidence="10">
    <location>
        <begin position="6"/>
        <end position="385"/>
    </location>
</feature>
<organism evidence="11 12">
    <name type="scientific">Acidisphaera rubrifaciens HS-AP3</name>
    <dbReference type="NCBI Taxonomy" id="1231350"/>
    <lineage>
        <taxon>Bacteria</taxon>
        <taxon>Pseudomonadati</taxon>
        <taxon>Pseudomonadota</taxon>
        <taxon>Alphaproteobacteria</taxon>
        <taxon>Acetobacterales</taxon>
        <taxon>Acetobacteraceae</taxon>
        <taxon>Acidisphaera</taxon>
    </lineage>
</organism>
<dbReference type="PANTHER" id="PTHR43271:SF2">
    <property type="entry name" value="BLL2771 PROTEIN"/>
    <property type="match status" value="1"/>
</dbReference>
<evidence type="ECO:0000256" key="4">
    <source>
        <dbReference type="ARBA" id="ARBA00022475"/>
    </source>
</evidence>
<evidence type="ECO:0000256" key="5">
    <source>
        <dbReference type="ARBA" id="ARBA00022692"/>
    </source>
</evidence>
<dbReference type="SUPFAM" id="SSF103473">
    <property type="entry name" value="MFS general substrate transporter"/>
    <property type="match status" value="1"/>
</dbReference>
<keyword evidence="12" id="KW-1185">Reference proteome</keyword>
<feature type="transmembrane region" description="Helical" evidence="9">
    <location>
        <begin position="240"/>
        <end position="262"/>
    </location>
</feature>
<evidence type="ECO:0000256" key="7">
    <source>
        <dbReference type="ARBA" id="ARBA00023136"/>
    </source>
</evidence>
<dbReference type="OrthoDB" id="63984at2"/>
<feature type="transmembrane region" description="Helical" evidence="9">
    <location>
        <begin position="72"/>
        <end position="91"/>
    </location>
</feature>
<dbReference type="CDD" id="cd17324">
    <property type="entry name" value="MFS_NepI_like"/>
    <property type="match status" value="1"/>
</dbReference>
<dbReference type="AlphaFoldDB" id="A0A0D6P7P5"/>
<dbReference type="PROSITE" id="PS50850">
    <property type="entry name" value="MFS"/>
    <property type="match status" value="1"/>
</dbReference>
<dbReference type="Pfam" id="PF07690">
    <property type="entry name" value="MFS_1"/>
    <property type="match status" value="1"/>
</dbReference>
<accession>A0A0D6P7P5</accession>
<keyword evidence="6 9" id="KW-1133">Transmembrane helix</keyword>
<dbReference type="InterPro" id="IPR011701">
    <property type="entry name" value="MFS"/>
</dbReference>
<feature type="transmembrane region" description="Helical" evidence="9">
    <location>
        <begin position="297"/>
        <end position="319"/>
    </location>
</feature>
<dbReference type="Gene3D" id="1.20.1250.20">
    <property type="entry name" value="MFS general substrate transporter like domains"/>
    <property type="match status" value="1"/>
</dbReference>
<comment type="caution">
    <text evidence="11">The sequence shown here is derived from an EMBL/GenBank/DDBJ whole genome shotgun (WGS) entry which is preliminary data.</text>
</comment>
<evidence type="ECO:0000313" key="12">
    <source>
        <dbReference type="Proteomes" id="UP000032680"/>
    </source>
</evidence>
<evidence type="ECO:0000256" key="3">
    <source>
        <dbReference type="ARBA" id="ARBA00022448"/>
    </source>
</evidence>
<dbReference type="GO" id="GO:0022857">
    <property type="term" value="F:transmembrane transporter activity"/>
    <property type="evidence" value="ECO:0007669"/>
    <property type="project" value="InterPro"/>
</dbReference>
<evidence type="ECO:0000256" key="8">
    <source>
        <dbReference type="SAM" id="MobiDB-lite"/>
    </source>
</evidence>
<evidence type="ECO:0000256" key="1">
    <source>
        <dbReference type="ARBA" id="ARBA00004651"/>
    </source>
</evidence>
<keyword evidence="4" id="KW-1003">Cell membrane</keyword>
<feature type="transmembrane region" description="Helical" evidence="9">
    <location>
        <begin position="357"/>
        <end position="378"/>
    </location>
</feature>
<feature type="transmembrane region" description="Helical" evidence="9">
    <location>
        <begin position="130"/>
        <end position="148"/>
    </location>
</feature>
<dbReference type="InterPro" id="IPR036259">
    <property type="entry name" value="MFS_trans_sf"/>
</dbReference>
<sequence length="429" mass="43785">MIRHARSIGVVAAGVTTFLNLYSVQAVLPLIASEFHVTLPATGWTITASLIAVAGVAPFVGSVSDMLGRKRLIVAAAAALVVPTLMAGLAPTLASLVVWRFLQGLLLPFIFAVTVAYIGDEVSGADAIRLTGLYSMGSISGGFLGRLIAGNVAEHAGWRASFLVLAGLTVIGAALLAFVLPGERRFTPVRGLRSSVASFGEHLGNRRLVGTFAVGFAVLFSIVAAFTYGNFMLAAPPYSLGPAALGAVFVVYLLGLVTTPVATRLAVVIGRRGTCALAALLGCAGMALTLAPNLFVIVAGLGVLAGAVFVEQALSLGFIAAAARRAKSTAVGLYVTSYYVGGSLGGILPGFLWHRFGWPGCAALTVAVQLIVMAIAAVSWREPRGAVVVVTPPDGLPTAPAVPMVAGTPSPPPPVPPHPKTQPQGAAPP</sequence>
<gene>
    <name evidence="11" type="ORF">Asru_0185_02</name>
</gene>
<feature type="compositionally biased region" description="Pro residues" evidence="8">
    <location>
        <begin position="409"/>
        <end position="429"/>
    </location>
</feature>
<dbReference type="Proteomes" id="UP000032680">
    <property type="component" value="Unassembled WGS sequence"/>
</dbReference>
<evidence type="ECO:0000256" key="2">
    <source>
        <dbReference type="ARBA" id="ARBA00008335"/>
    </source>
</evidence>
<evidence type="ECO:0000313" key="11">
    <source>
        <dbReference type="EMBL" id="GAN76889.1"/>
    </source>
</evidence>
<dbReference type="InterPro" id="IPR020846">
    <property type="entry name" value="MFS_dom"/>
</dbReference>
<comment type="subcellular location">
    <subcellularLocation>
        <location evidence="1">Cell membrane</location>
        <topology evidence="1">Multi-pass membrane protein</topology>
    </subcellularLocation>
</comment>
<feature type="transmembrane region" description="Helical" evidence="9">
    <location>
        <begin position="42"/>
        <end position="60"/>
    </location>
</feature>
<feature type="transmembrane region" description="Helical" evidence="9">
    <location>
        <begin position="331"/>
        <end position="351"/>
    </location>
</feature>
<evidence type="ECO:0000256" key="9">
    <source>
        <dbReference type="SAM" id="Phobius"/>
    </source>
</evidence>
<dbReference type="PANTHER" id="PTHR43271">
    <property type="entry name" value="BLL2771 PROTEIN"/>
    <property type="match status" value="1"/>
</dbReference>